<dbReference type="EMBL" id="AP018042">
    <property type="protein sequence ID" value="BAX81768.1"/>
    <property type="molecule type" value="Genomic_DNA"/>
</dbReference>
<dbReference type="AlphaFoldDB" id="A0A1Y1CMX2"/>
<dbReference type="KEGG" id="mbas:ALGA_3470"/>
<proteinExistence type="predicted"/>
<evidence type="ECO:0000313" key="2">
    <source>
        <dbReference type="Proteomes" id="UP000218267"/>
    </source>
</evidence>
<organism evidence="1 2">
    <name type="scientific">Labilibaculum antarcticum</name>
    <dbReference type="NCBI Taxonomy" id="1717717"/>
    <lineage>
        <taxon>Bacteria</taxon>
        <taxon>Pseudomonadati</taxon>
        <taxon>Bacteroidota</taxon>
        <taxon>Bacteroidia</taxon>
        <taxon>Marinilabiliales</taxon>
        <taxon>Marinifilaceae</taxon>
        <taxon>Labilibaculum</taxon>
    </lineage>
</organism>
<dbReference type="Proteomes" id="UP000218267">
    <property type="component" value="Chromosome"/>
</dbReference>
<reference evidence="2" key="2">
    <citation type="journal article" date="2020" name="Antonie Van Leeuwenhoek">
        <title>Labilibaculum antarcticum sp. nov., a novel facultative anaerobic, psychrotorelant bacterium isolated from marine sediment of Antarctica.</title>
        <authorList>
            <person name="Watanabe M."/>
            <person name="Kojima H."/>
            <person name="Fukui M."/>
        </authorList>
    </citation>
    <scope>NUCLEOTIDE SEQUENCE [LARGE SCALE GENOMIC DNA]</scope>
    <source>
        <strain evidence="2">SPP2</strain>
    </source>
</reference>
<gene>
    <name evidence="1" type="ORF">ALGA_3470</name>
</gene>
<reference evidence="1 2" key="1">
    <citation type="journal article" date="2018" name="Mar. Genomics">
        <title>Complete genome sequence of Marinifilaceae bacterium strain SPP2, isolated from the Antarctic marine sediment.</title>
        <authorList>
            <person name="Watanabe M."/>
            <person name="Kojima H."/>
            <person name="Fukui M."/>
        </authorList>
    </citation>
    <scope>NUCLEOTIDE SEQUENCE [LARGE SCALE GENOMIC DNA]</scope>
    <source>
        <strain evidence="1 2">SPP2</strain>
    </source>
</reference>
<accession>A0A1Y1CMX2</accession>
<name>A0A1Y1CMX2_9BACT</name>
<keyword evidence="2" id="KW-1185">Reference proteome</keyword>
<protein>
    <submittedName>
        <fullName evidence="1">Uncharacterized protein</fullName>
    </submittedName>
</protein>
<evidence type="ECO:0000313" key="1">
    <source>
        <dbReference type="EMBL" id="BAX81768.1"/>
    </source>
</evidence>
<sequence>MNSYLWIYKMYNRAVAEILELGIEEEYIEQLENLSARASQFEIELYY</sequence>